<feature type="non-terminal residue" evidence="2">
    <location>
        <position position="1"/>
    </location>
</feature>
<accession>A0A5J4TP57</accession>
<feature type="transmembrane region" description="Helical" evidence="1">
    <location>
        <begin position="193"/>
        <end position="213"/>
    </location>
</feature>
<gene>
    <name evidence="2" type="ORF">EZS28_044840</name>
</gene>
<keyword evidence="1" id="KW-0472">Membrane</keyword>
<sequence length="214" mass="25145">YQGQYFTAEVQILKEEGCDALWQKTLISFEYNGLISSDCVSNRILLPHHLDAPETKMPRQPFSCDSPDEFTKHLREFKYGRIENVDNYMMKKYLTRIGAVYGYMHYFDEETQTIQDKQTYFIGWDIDEHGKEFWITADHIIETRSEGDEQVQDCRLKVGWVPFLSDEQYQDRISGFVLYPGNNTPVYIDGLTYAHVTFSMIITMVLIPLLMLLF</sequence>
<evidence type="ECO:0000313" key="2">
    <source>
        <dbReference type="EMBL" id="KAA6359633.1"/>
    </source>
</evidence>
<keyword evidence="1" id="KW-1133">Transmembrane helix</keyword>
<keyword evidence="1" id="KW-0812">Transmembrane</keyword>
<evidence type="ECO:0000256" key="1">
    <source>
        <dbReference type="SAM" id="Phobius"/>
    </source>
</evidence>
<dbReference type="EMBL" id="SNRW01028087">
    <property type="protein sequence ID" value="KAA6359633.1"/>
    <property type="molecule type" value="Genomic_DNA"/>
</dbReference>
<name>A0A5J4TP57_9EUKA</name>
<dbReference type="AlphaFoldDB" id="A0A5J4TP57"/>
<evidence type="ECO:0000313" key="3">
    <source>
        <dbReference type="Proteomes" id="UP000324800"/>
    </source>
</evidence>
<organism evidence="2 3">
    <name type="scientific">Streblomastix strix</name>
    <dbReference type="NCBI Taxonomy" id="222440"/>
    <lineage>
        <taxon>Eukaryota</taxon>
        <taxon>Metamonada</taxon>
        <taxon>Preaxostyla</taxon>
        <taxon>Oxymonadida</taxon>
        <taxon>Streblomastigidae</taxon>
        <taxon>Streblomastix</taxon>
    </lineage>
</organism>
<protein>
    <submittedName>
        <fullName evidence="2">Uncharacterized protein</fullName>
    </submittedName>
</protein>
<comment type="caution">
    <text evidence="2">The sequence shown here is derived from an EMBL/GenBank/DDBJ whole genome shotgun (WGS) entry which is preliminary data.</text>
</comment>
<dbReference type="Proteomes" id="UP000324800">
    <property type="component" value="Unassembled WGS sequence"/>
</dbReference>
<reference evidence="2 3" key="1">
    <citation type="submission" date="2019-03" db="EMBL/GenBank/DDBJ databases">
        <title>Single cell metagenomics reveals metabolic interactions within the superorganism composed of flagellate Streblomastix strix and complex community of Bacteroidetes bacteria on its surface.</title>
        <authorList>
            <person name="Treitli S.C."/>
            <person name="Kolisko M."/>
            <person name="Husnik F."/>
            <person name="Keeling P."/>
            <person name="Hampl V."/>
        </authorList>
    </citation>
    <scope>NUCLEOTIDE SEQUENCE [LARGE SCALE GENOMIC DNA]</scope>
    <source>
        <strain evidence="2">ST1C</strain>
    </source>
</reference>
<proteinExistence type="predicted"/>